<evidence type="ECO:0008006" key="3">
    <source>
        <dbReference type="Google" id="ProtNLM"/>
    </source>
</evidence>
<organism evidence="1 2">
    <name type="scientific">Candidatus Daviesbacteria bacterium RIFCSPHIGHO2_02_FULL_43_12</name>
    <dbReference type="NCBI Taxonomy" id="1797776"/>
    <lineage>
        <taxon>Bacteria</taxon>
        <taxon>Candidatus Daviesiibacteriota</taxon>
    </lineage>
</organism>
<protein>
    <recommendedName>
        <fullName evidence="3">DUF2268 domain-containing protein</fullName>
    </recommendedName>
</protein>
<comment type="caution">
    <text evidence="1">The sequence shown here is derived from an EMBL/GenBank/DDBJ whole genome shotgun (WGS) entry which is preliminary data.</text>
</comment>
<evidence type="ECO:0000313" key="1">
    <source>
        <dbReference type="EMBL" id="OGE41229.1"/>
    </source>
</evidence>
<dbReference type="EMBL" id="MFDD01000002">
    <property type="protein sequence ID" value="OGE41229.1"/>
    <property type="molecule type" value="Genomic_DNA"/>
</dbReference>
<accession>A0A1F5KK72</accession>
<sequence>MSEALLHPYPNGYPAESRFRYIGVRPMRGERPKTPQQRKFIDVIHGILGPELKALSVKGNLLEPDRIHFLPPSVYDRDISSSSGGVYYGESDSAVIRLAGRGQTLSMLAEEMLHGASYQSLLYSQQQGVLGVRIGYELIMPGQRLYQSLNEGIINIWKRQILAANLSKLRDSFHLSDREVGELLPTGFNDLDYPFYRSYIHSLISGIGLATGRSIAEIHRQFYQGLFMQEPPTFDLISRVWGEDMITSLADRAITLFKAN</sequence>
<dbReference type="Proteomes" id="UP000177328">
    <property type="component" value="Unassembled WGS sequence"/>
</dbReference>
<evidence type="ECO:0000313" key="2">
    <source>
        <dbReference type="Proteomes" id="UP000177328"/>
    </source>
</evidence>
<name>A0A1F5KK72_9BACT</name>
<gene>
    <name evidence="1" type="ORF">A3D25_01725</name>
</gene>
<proteinExistence type="predicted"/>
<dbReference type="AlphaFoldDB" id="A0A1F5KK72"/>
<reference evidence="1 2" key="1">
    <citation type="journal article" date="2016" name="Nat. Commun.">
        <title>Thousands of microbial genomes shed light on interconnected biogeochemical processes in an aquifer system.</title>
        <authorList>
            <person name="Anantharaman K."/>
            <person name="Brown C.T."/>
            <person name="Hug L.A."/>
            <person name="Sharon I."/>
            <person name="Castelle C.J."/>
            <person name="Probst A.J."/>
            <person name="Thomas B.C."/>
            <person name="Singh A."/>
            <person name="Wilkins M.J."/>
            <person name="Karaoz U."/>
            <person name="Brodie E.L."/>
            <person name="Williams K.H."/>
            <person name="Hubbard S.S."/>
            <person name="Banfield J.F."/>
        </authorList>
    </citation>
    <scope>NUCLEOTIDE SEQUENCE [LARGE SCALE GENOMIC DNA]</scope>
</reference>